<organism evidence="2">
    <name type="scientific">Chromera velia CCMP2878</name>
    <dbReference type="NCBI Taxonomy" id="1169474"/>
    <lineage>
        <taxon>Eukaryota</taxon>
        <taxon>Sar</taxon>
        <taxon>Alveolata</taxon>
        <taxon>Colpodellida</taxon>
        <taxon>Chromeraceae</taxon>
        <taxon>Chromera</taxon>
    </lineage>
</organism>
<reference evidence="2" key="1">
    <citation type="submission" date="2014-11" db="EMBL/GenBank/DDBJ databases">
        <authorList>
            <person name="Otto D Thomas"/>
            <person name="Naeem Raeece"/>
        </authorList>
    </citation>
    <scope>NUCLEOTIDE SEQUENCE</scope>
</reference>
<dbReference type="EMBL" id="CDMZ01003588">
    <property type="protein sequence ID" value="CEM46920.1"/>
    <property type="molecule type" value="Genomic_DNA"/>
</dbReference>
<dbReference type="AlphaFoldDB" id="A0A0G4HRI1"/>
<feature type="compositionally biased region" description="Pro residues" evidence="1">
    <location>
        <begin position="170"/>
        <end position="181"/>
    </location>
</feature>
<gene>
    <name evidence="2" type="ORF">Cvel_1295</name>
</gene>
<dbReference type="VEuPathDB" id="CryptoDB:Cvel_1295"/>
<accession>A0A0G4HRI1</accession>
<proteinExistence type="predicted"/>
<evidence type="ECO:0000313" key="2">
    <source>
        <dbReference type="EMBL" id="CEM46920.1"/>
    </source>
</evidence>
<name>A0A0G4HRI1_9ALVE</name>
<sequence>MGEHRGSACIESTLDDPGLSFMRRLTKAKVAGDSFIDIARECVEERHENRPPLPTRLPQVWDYRPQPPPDMGESYKGDGETFQPRSVLDFIGISGEAQPDDKIDKKTLGEGMKLLLLDKEARGANLQGEYGGTRVTLRDEREIADTRKALADLMARSVREMSAPTQQPVQQPPPPVQPQLPPTQHVESRPTRRGGRRK</sequence>
<evidence type="ECO:0000256" key="1">
    <source>
        <dbReference type="SAM" id="MobiDB-lite"/>
    </source>
</evidence>
<feature type="region of interest" description="Disordered" evidence="1">
    <location>
        <begin position="155"/>
        <end position="198"/>
    </location>
</feature>
<protein>
    <submittedName>
        <fullName evidence="2">Uncharacterized protein</fullName>
    </submittedName>
</protein>